<protein>
    <submittedName>
        <fullName evidence="1">Uncharacterized protein</fullName>
    </submittedName>
</protein>
<dbReference type="RefSeq" id="WP_216374738.1">
    <property type="nucleotide sequence ID" value="NZ_JAGRYT010000002.1"/>
</dbReference>
<gene>
    <name evidence="1" type="ORF">KC222_04150</name>
</gene>
<reference evidence="2" key="1">
    <citation type="submission" date="2023-07" db="EMBL/GenBank/DDBJ databases">
        <title>Cedecea davisae an AmpC producer and its therapeutic implications.</title>
        <authorList>
            <person name="Notter J."/>
        </authorList>
    </citation>
    <scope>NUCLEOTIDE SEQUENCE [LARGE SCALE GENOMIC DNA]</scope>
    <source>
        <strain evidence="2">1</strain>
    </source>
</reference>
<evidence type="ECO:0000313" key="1">
    <source>
        <dbReference type="EMBL" id="MBU4681203.1"/>
    </source>
</evidence>
<sequence length="515" mass="54288">MAQASAAQMLAGADITGDQGMSQIAQDALSTPEPDESQLPQYKTFDSEQVGTVGTILGGLVQQAPSLATMIVNPVAGAVLAGAQGFTEAHAEGAKLGLTGADLEDYAATGGTTAGIGAAIPGFTGVGKGLALYGSRFVAGGLVNSVTGEIDRWGRADILESAGFHEQARQMRQADAASRVTEFVLGGAFGLLGGRKRTDGTNPIEQKTDTKEALLLNNDQPHTGAFITDLEQKASQLISRGNRKLLQSEIANSQRILDRLTTQRNSLDAIALKGSGKSLSQARQERVNQLADIDAQIAEARTRLQDATNVLEPNLPGGTFYSAKAELSRISQRQRDQQSLVSSIHEDAAIAHTLHDNYVTESAPGLATDARSESGHVAAMDTAIDSLNHGRGVDVSEHLNDNSFIVRGDLDAGNLERQQLSGGASKKIDAIATAADGQVMPDRSLASYPPGVLSDATNQPFQILRDKIDAVAESHPELRDLVAQHVDNFEAEYNSAHRNAEQYDIAAACALKFGS</sequence>
<comment type="caution">
    <text evidence="1">The sequence shown here is derived from an EMBL/GenBank/DDBJ whole genome shotgun (WGS) entry which is preliminary data.</text>
</comment>
<keyword evidence="2" id="KW-1185">Reference proteome</keyword>
<dbReference type="Proteomes" id="UP000686327">
    <property type="component" value="Unassembled WGS sequence"/>
</dbReference>
<proteinExistence type="predicted"/>
<name>A0ABS6DDE3_9ENTR</name>
<accession>A0ABS6DDE3</accession>
<dbReference type="EMBL" id="JAGRYU010000005">
    <property type="protein sequence ID" value="MBU4681203.1"/>
    <property type="molecule type" value="Genomic_DNA"/>
</dbReference>
<evidence type="ECO:0000313" key="2">
    <source>
        <dbReference type="Proteomes" id="UP000686327"/>
    </source>
</evidence>
<organism evidence="1 2">
    <name type="scientific">Cedecea davisae</name>
    <dbReference type="NCBI Taxonomy" id="158484"/>
    <lineage>
        <taxon>Bacteria</taxon>
        <taxon>Pseudomonadati</taxon>
        <taxon>Pseudomonadota</taxon>
        <taxon>Gammaproteobacteria</taxon>
        <taxon>Enterobacterales</taxon>
        <taxon>Enterobacteriaceae</taxon>
        <taxon>Cedecea</taxon>
    </lineage>
</organism>